<evidence type="ECO:0000256" key="3">
    <source>
        <dbReference type="ARBA" id="ARBA00022777"/>
    </source>
</evidence>
<keyword evidence="5" id="KW-0829">Tyrosine-protein kinase</keyword>
<dbReference type="PANTHER" id="PTHR32309:SF31">
    <property type="entry name" value="CAPSULAR EXOPOLYSACCHARIDE FAMILY"/>
    <property type="match status" value="1"/>
</dbReference>
<dbReference type="Pfam" id="PF13614">
    <property type="entry name" value="AAA_31"/>
    <property type="match status" value="1"/>
</dbReference>
<evidence type="ECO:0000256" key="5">
    <source>
        <dbReference type="ARBA" id="ARBA00023137"/>
    </source>
</evidence>
<evidence type="ECO:0000256" key="1">
    <source>
        <dbReference type="ARBA" id="ARBA00022679"/>
    </source>
</evidence>
<reference evidence="9 10" key="1">
    <citation type="submission" date="2019-01" db="EMBL/GenBank/DDBJ databases">
        <title>High-quality-draft genome sequences of five non-tuberculosis mycobacteriaceae isolated from a nosocomial environment.</title>
        <authorList>
            <person name="Tiago I."/>
            <person name="Alarico S."/>
            <person name="Pereira S.G."/>
            <person name="Coelho C."/>
            <person name="Maranha A."/>
            <person name="Empadinhas N."/>
        </authorList>
    </citation>
    <scope>NUCLEOTIDE SEQUENCE [LARGE SCALE GENOMIC DNA]</scope>
    <source>
        <strain evidence="9 10">24AIII</strain>
    </source>
</reference>
<dbReference type="AlphaFoldDB" id="A0A4R5WGR5"/>
<dbReference type="Gene3D" id="3.40.50.300">
    <property type="entry name" value="P-loop containing nucleotide triphosphate hydrolases"/>
    <property type="match status" value="1"/>
</dbReference>
<dbReference type="SUPFAM" id="SSF52540">
    <property type="entry name" value="P-loop containing nucleoside triphosphate hydrolases"/>
    <property type="match status" value="1"/>
</dbReference>
<keyword evidence="1" id="KW-0808">Transferase</keyword>
<comment type="caution">
    <text evidence="9">The sequence shown here is derived from an EMBL/GenBank/DDBJ whole genome shotgun (WGS) entry which is preliminary data.</text>
</comment>
<dbReference type="InterPro" id="IPR005702">
    <property type="entry name" value="Wzc-like_C"/>
</dbReference>
<keyword evidence="4" id="KW-0067">ATP-binding</keyword>
<accession>A0A4R5WGR5</accession>
<dbReference type="GO" id="GO:0016301">
    <property type="term" value="F:kinase activity"/>
    <property type="evidence" value="ECO:0007669"/>
    <property type="project" value="UniProtKB-KW"/>
</dbReference>
<dbReference type="InterPro" id="IPR025669">
    <property type="entry name" value="AAA_dom"/>
</dbReference>
<proteinExistence type="predicted"/>
<dbReference type="EMBL" id="SDLO01000009">
    <property type="protein sequence ID" value="TDK89159.1"/>
    <property type="molecule type" value="Genomic_DNA"/>
</dbReference>
<feature type="region of interest" description="Disordered" evidence="6">
    <location>
        <begin position="453"/>
        <end position="496"/>
    </location>
</feature>
<evidence type="ECO:0000313" key="10">
    <source>
        <dbReference type="Proteomes" id="UP000294929"/>
    </source>
</evidence>
<feature type="domain" description="AAA" evidence="8">
    <location>
        <begin position="264"/>
        <end position="404"/>
    </location>
</feature>
<sequence length="496" mass="51416">MEIKEYLRIFGRYWWAIVALAVVGGVAGWSWWEFGDREYQSSATLFVATQNGTSVTEAYQNNLFSQDRVNSYATLAMSEQVAARAVDQLKATISAGELRAKVTAIPLPKTVLLQVSVTDKDPGQAQTYASAVADQLAGLVGELETSRRGGSPAAGAIVVDEAGYPTKPLGYSMVTRIGMGVAGGTVLGLLAAIVLGIIDRRVRGRDRVADASGSLLMGALPADSARSKEPVVDLTAEGAYPEALRELRNNLRFTVPANRDEAARVIAVASPSPSDGRTTVAIDLAAVLAETGKRVVLVDGDLRNPAVAQRLDLTAAARQGAADRGLTTVLVGENTVAESLIPEVSVGQHRIAVLPAGPATTRPGELWAGDHTASLFAELSGQFDYVVVDTPPLGKFNDGAVAAALSDGALLVGRIRHTTSNALTRAVQTLKSANAVLIGSVATDEPVEFKLHIGGSDGAKSGGSKSGGSKSGGGKGKKAASTVEASEAKTAAHQKP</sequence>
<dbReference type="InterPro" id="IPR050445">
    <property type="entry name" value="Bact_polysacc_biosynth/exp"/>
</dbReference>
<dbReference type="RefSeq" id="WP_133426922.1">
    <property type="nucleotide sequence ID" value="NZ_SDLO01000009.1"/>
</dbReference>
<keyword evidence="7" id="KW-1133">Transmembrane helix</keyword>
<keyword evidence="7" id="KW-0812">Transmembrane</keyword>
<keyword evidence="3 9" id="KW-0418">Kinase</keyword>
<gene>
    <name evidence="9" type="ORF">EUA03_13725</name>
</gene>
<protein>
    <submittedName>
        <fullName evidence="9">Protein tyrosine kinase</fullName>
    </submittedName>
</protein>
<dbReference type="Proteomes" id="UP000294929">
    <property type="component" value="Unassembled WGS sequence"/>
</dbReference>
<keyword evidence="7" id="KW-0472">Membrane</keyword>
<dbReference type="InterPro" id="IPR027417">
    <property type="entry name" value="P-loop_NTPase"/>
</dbReference>
<evidence type="ECO:0000313" key="9">
    <source>
        <dbReference type="EMBL" id="TDK89159.1"/>
    </source>
</evidence>
<feature type="transmembrane region" description="Helical" evidence="7">
    <location>
        <begin position="177"/>
        <end position="198"/>
    </location>
</feature>
<evidence type="ECO:0000259" key="8">
    <source>
        <dbReference type="Pfam" id="PF13614"/>
    </source>
</evidence>
<feature type="compositionally biased region" description="Gly residues" evidence="6">
    <location>
        <begin position="455"/>
        <end position="474"/>
    </location>
</feature>
<dbReference type="CDD" id="cd05387">
    <property type="entry name" value="BY-kinase"/>
    <property type="match status" value="1"/>
</dbReference>
<dbReference type="PANTHER" id="PTHR32309">
    <property type="entry name" value="TYROSINE-PROTEIN KINASE"/>
    <property type="match status" value="1"/>
</dbReference>
<evidence type="ECO:0000256" key="7">
    <source>
        <dbReference type="SAM" id="Phobius"/>
    </source>
</evidence>
<organism evidence="9 10">
    <name type="scientific">Mycolicibacterium mucogenicum</name>
    <name type="common">Mycobacterium mucogenicum</name>
    <dbReference type="NCBI Taxonomy" id="56689"/>
    <lineage>
        <taxon>Bacteria</taxon>
        <taxon>Bacillati</taxon>
        <taxon>Actinomycetota</taxon>
        <taxon>Actinomycetes</taxon>
        <taxon>Mycobacteriales</taxon>
        <taxon>Mycobacteriaceae</taxon>
        <taxon>Mycolicibacterium</taxon>
    </lineage>
</organism>
<keyword evidence="2" id="KW-0547">Nucleotide-binding</keyword>
<evidence type="ECO:0000256" key="4">
    <source>
        <dbReference type="ARBA" id="ARBA00022840"/>
    </source>
</evidence>
<name>A0A4R5WGR5_MYCMU</name>
<feature type="transmembrane region" description="Helical" evidence="7">
    <location>
        <begin position="12"/>
        <end position="32"/>
    </location>
</feature>
<evidence type="ECO:0000256" key="2">
    <source>
        <dbReference type="ARBA" id="ARBA00022741"/>
    </source>
</evidence>
<evidence type="ECO:0000256" key="6">
    <source>
        <dbReference type="SAM" id="MobiDB-lite"/>
    </source>
</evidence>